<dbReference type="RefSeq" id="WP_189605751.1">
    <property type="nucleotide sequence ID" value="NZ_BMXB01000018.1"/>
</dbReference>
<keyword evidence="1" id="KW-0732">Signal</keyword>
<organism evidence="2 3">
    <name type="scientific">Salinimicrobium marinum</name>
    <dbReference type="NCBI Taxonomy" id="680283"/>
    <lineage>
        <taxon>Bacteria</taxon>
        <taxon>Pseudomonadati</taxon>
        <taxon>Bacteroidota</taxon>
        <taxon>Flavobacteriia</taxon>
        <taxon>Flavobacteriales</taxon>
        <taxon>Flavobacteriaceae</taxon>
        <taxon>Salinimicrobium</taxon>
    </lineage>
</organism>
<dbReference type="EMBL" id="BMXB01000018">
    <property type="protein sequence ID" value="GHA47869.1"/>
    <property type="molecule type" value="Genomic_DNA"/>
</dbReference>
<accession>A0A918SL50</accession>
<comment type="caution">
    <text evidence="2">The sequence shown here is derived from an EMBL/GenBank/DDBJ whole genome shotgun (WGS) entry which is preliminary data.</text>
</comment>
<feature type="signal peptide" evidence="1">
    <location>
        <begin position="1"/>
        <end position="23"/>
    </location>
</feature>
<evidence type="ECO:0000313" key="3">
    <source>
        <dbReference type="Proteomes" id="UP000610456"/>
    </source>
</evidence>
<reference evidence="2" key="1">
    <citation type="journal article" date="2014" name="Int. J. Syst. Evol. Microbiol.">
        <title>Complete genome sequence of Corynebacterium casei LMG S-19264T (=DSM 44701T), isolated from a smear-ripened cheese.</title>
        <authorList>
            <consortium name="US DOE Joint Genome Institute (JGI-PGF)"/>
            <person name="Walter F."/>
            <person name="Albersmeier A."/>
            <person name="Kalinowski J."/>
            <person name="Ruckert C."/>
        </authorList>
    </citation>
    <scope>NUCLEOTIDE SEQUENCE</scope>
    <source>
        <strain evidence="2">KCTC 12719</strain>
    </source>
</reference>
<proteinExistence type="predicted"/>
<reference evidence="2" key="2">
    <citation type="submission" date="2020-09" db="EMBL/GenBank/DDBJ databases">
        <authorList>
            <person name="Sun Q."/>
            <person name="Kim S."/>
        </authorList>
    </citation>
    <scope>NUCLEOTIDE SEQUENCE</scope>
    <source>
        <strain evidence="2">KCTC 12719</strain>
    </source>
</reference>
<evidence type="ECO:0000313" key="2">
    <source>
        <dbReference type="EMBL" id="GHA47869.1"/>
    </source>
</evidence>
<protein>
    <submittedName>
        <fullName evidence="2">Uncharacterized protein</fullName>
    </submittedName>
</protein>
<gene>
    <name evidence="2" type="ORF">GCM10007103_31000</name>
</gene>
<name>A0A918SL50_9FLAO</name>
<feature type="chain" id="PRO_5037893181" evidence="1">
    <location>
        <begin position="24"/>
        <end position="418"/>
    </location>
</feature>
<dbReference type="AlphaFoldDB" id="A0A918SL50"/>
<evidence type="ECO:0000256" key="1">
    <source>
        <dbReference type="SAM" id="SignalP"/>
    </source>
</evidence>
<dbReference type="Proteomes" id="UP000610456">
    <property type="component" value="Unassembled WGS sequence"/>
</dbReference>
<sequence>MKKFNFFSTLVAGLLLMLSSCSKDEVKNNEMDTDKAILSFSAVLNDLVKDQEELKQQISALPECSDALPSYVEVVLTGTTEVGSMENPLIVNINPVPADYDADGEEEFFTMESQDLELEAGPYSLEFFAVYDSNDNLIWLAPYEGGGFDTWIDNLPLEFDLGVGTKRYLDVDVLCYDDRLVNEYGYLFFDLETTEAIEFCIFGNICDENGRHSVAEYEVDIWYEIDDSAIPIYSNVGNTIGTNDDGDIFSEPVCFTLPDREGIDGYYIQISIDGEVIRSGSITDEDIRDLFGSEDDVDYYHFREGDCSSMDSPNLFEENEEVDFTDVTWYFDFIHDGEVGWPAEVIFYEDGTAFYTEPAAPGQFDFWGTWSIVDNILTYDMDSSTDNGAYILTGTIEGKTMSGTYTFGEHNYPWAATR</sequence>
<dbReference type="PROSITE" id="PS51257">
    <property type="entry name" value="PROKAR_LIPOPROTEIN"/>
    <property type="match status" value="1"/>
</dbReference>
<keyword evidence="3" id="KW-1185">Reference proteome</keyword>